<dbReference type="InterPro" id="IPR011993">
    <property type="entry name" value="PH-like_dom_sf"/>
</dbReference>
<dbReference type="PANTHER" id="PTHR23318:SF0">
    <property type="entry name" value="SERINE_THREONINE-PROTEIN PHOSPHATASE 4 REGULATORY SUBUNIT 3"/>
    <property type="match status" value="1"/>
</dbReference>
<reference evidence="7" key="1">
    <citation type="submission" date="2025-08" db="UniProtKB">
        <authorList>
            <consortium name="RefSeq"/>
        </authorList>
    </citation>
    <scope>IDENTIFICATION</scope>
</reference>
<dbReference type="SUPFAM" id="SSF48371">
    <property type="entry name" value="ARM repeat"/>
    <property type="match status" value="1"/>
</dbReference>
<feature type="region of interest" description="Disordered" evidence="4">
    <location>
        <begin position="730"/>
        <end position="791"/>
    </location>
</feature>
<dbReference type="Pfam" id="PF22972">
    <property type="entry name" value="EVH1_PP4R3"/>
    <property type="match status" value="1"/>
</dbReference>
<dbReference type="PANTHER" id="PTHR23318">
    <property type="entry name" value="ATP SYNTHASE GAMMA-RELATED"/>
    <property type="match status" value="1"/>
</dbReference>
<comment type="similarity">
    <text evidence="2">Belongs to the SMEK family.</text>
</comment>
<dbReference type="RefSeq" id="XP_065661891.1">
    <property type="nucleotide sequence ID" value="XM_065805819.1"/>
</dbReference>
<evidence type="ECO:0000256" key="3">
    <source>
        <dbReference type="ARBA" id="ARBA00023242"/>
    </source>
</evidence>
<evidence type="ECO:0000313" key="7">
    <source>
        <dbReference type="RefSeq" id="XP_065661891.1"/>
    </source>
</evidence>
<feature type="domain" description="WH1" evidence="5">
    <location>
        <begin position="1"/>
        <end position="108"/>
    </location>
</feature>
<feature type="compositionally biased region" description="Basic and acidic residues" evidence="4">
    <location>
        <begin position="763"/>
        <end position="773"/>
    </location>
</feature>
<evidence type="ECO:0000256" key="1">
    <source>
        <dbReference type="ARBA" id="ARBA00004123"/>
    </source>
</evidence>
<dbReference type="GeneID" id="100212793"/>
<dbReference type="Proteomes" id="UP001652625">
    <property type="component" value="Chromosome 09"/>
</dbReference>
<evidence type="ECO:0000256" key="4">
    <source>
        <dbReference type="SAM" id="MobiDB-lite"/>
    </source>
</evidence>
<dbReference type="Pfam" id="PF04802">
    <property type="entry name" value="PP4R3"/>
    <property type="match status" value="1"/>
</dbReference>
<evidence type="ECO:0000259" key="5">
    <source>
        <dbReference type="PROSITE" id="PS50229"/>
    </source>
</evidence>
<dbReference type="PROSITE" id="PS50229">
    <property type="entry name" value="WH1"/>
    <property type="match status" value="1"/>
</dbReference>
<dbReference type="Gene3D" id="2.30.29.30">
    <property type="entry name" value="Pleckstrin-homology domain (PH domain)/Phosphotyrosine-binding domain (PTB)"/>
    <property type="match status" value="1"/>
</dbReference>
<evidence type="ECO:0000256" key="2">
    <source>
        <dbReference type="ARBA" id="ARBA00008809"/>
    </source>
</evidence>
<feature type="region of interest" description="Disordered" evidence="4">
    <location>
        <begin position="699"/>
        <end position="718"/>
    </location>
</feature>
<dbReference type="InterPro" id="IPR051137">
    <property type="entry name" value="PP4R3-like"/>
</dbReference>
<feature type="compositionally biased region" description="Acidic residues" evidence="4">
    <location>
        <begin position="867"/>
        <end position="881"/>
    </location>
</feature>
<name>A0ABM4CJF5_HYDVU</name>
<gene>
    <name evidence="7" type="primary">LOC100212793</name>
</gene>
<keyword evidence="3" id="KW-0539">Nucleus</keyword>
<evidence type="ECO:0000313" key="6">
    <source>
        <dbReference type="Proteomes" id="UP001652625"/>
    </source>
</evidence>
<dbReference type="SUPFAM" id="SSF50729">
    <property type="entry name" value="PH domain-like"/>
    <property type="match status" value="1"/>
</dbReference>
<comment type="subcellular location">
    <subcellularLocation>
        <location evidence="1">Nucleus</location>
    </subcellularLocation>
</comment>
<sequence length="894" mass="102415">MSNIRRRVKLYALNENKQWIDRGTGHVSTLFDGVDQRTNNKGIVLIVRSEENGNVLLESRILTDTVYQKQQETLVVWSEANNDFALSFQEKEGCGDIWEKICQVQGFDPSVDITQDVGNMTDSDMPQDDEDGLHVSNNDETFEEVQDFSAIELPSCELSKLEVISELFQSVLPSPIGRDKLAIAIENDSYIKKLIDLFHMCEDLENTEGLHTLFQIFKSLFMLEKNALFEVMFQPDIIMDIVGVLEYDPSRKQPIQHREFLKKTVKFNEVIPITNKELLTKIHTTFRVQYIKDILVPAPSLFDENMSTMNSYLFFNKIDIVNIIQEDPHFLDELFAKLKDDESFDEKRREVVLLLKELCNLSQSMQLENRDSFLQILLDRKLFSILKPLLNLDDQIIQSAVIDIIYCIGDHNPAMIRNYLLSEASIDDEESMLLNVFIVLLCSKSFSSNGIDVTLMHLIKNLLDTDNMGLGPNKMEKAEFLSYFYRHCVHILTAPIFEVTNGNELTGKDDYERAVILDHVIDLLTFCVVHHSHQIRSHILGKDILKRVLVLMQSKHKFLVLAALRFCRKIINLKDELYNRYITVGKLLKPVADAFIKNGERYDMLNSAIIELFEFIRVEDIKTLVTYLVENHYEAFANVNYVGTFQGLKVRYDQDKDREENAFGRDEKVSGIIHSSDGVCKKRDDRVLDEYEENWFDAEDDESNVTTNSEVNNAMKPLNSKLKDVDLLDNIPSLNRPSSPQKLSQNNTKSGPNSPQKNVLSENSRKGSPEVHKSGQKILPDSPRPTSPISHKNLEERFSTNKQLPGLNNKPLMNIKINTGILNSLIENHSNDTNNKSLNDKIDEIKESTSFPPKTNSLLTSLVDYPDDDEDDEINLPDEDVTVSPCKRQRIGST</sequence>
<dbReference type="InterPro" id="IPR016024">
    <property type="entry name" value="ARM-type_fold"/>
</dbReference>
<proteinExistence type="inferred from homology"/>
<dbReference type="InterPro" id="IPR006887">
    <property type="entry name" value="P4R3-like_central_dom"/>
</dbReference>
<dbReference type="InterPro" id="IPR000697">
    <property type="entry name" value="WH1/EVH1_dom"/>
</dbReference>
<keyword evidence="6" id="KW-1185">Reference proteome</keyword>
<accession>A0ABM4CJF5</accession>
<feature type="region of interest" description="Disordered" evidence="4">
    <location>
        <begin position="867"/>
        <end position="894"/>
    </location>
</feature>
<feature type="compositionally biased region" description="Polar residues" evidence="4">
    <location>
        <begin position="732"/>
        <end position="762"/>
    </location>
</feature>
<protein>
    <submittedName>
        <fullName evidence="7">Serine/threonine-protein phosphatase 4 regulatory subunit 3B isoform X2</fullName>
    </submittedName>
</protein>
<dbReference type="InterPro" id="IPR055236">
    <property type="entry name" value="EVH1_PP4R3"/>
</dbReference>
<organism evidence="6 7">
    <name type="scientific">Hydra vulgaris</name>
    <name type="common">Hydra</name>
    <name type="synonym">Hydra attenuata</name>
    <dbReference type="NCBI Taxonomy" id="6087"/>
    <lineage>
        <taxon>Eukaryota</taxon>
        <taxon>Metazoa</taxon>
        <taxon>Cnidaria</taxon>
        <taxon>Hydrozoa</taxon>
        <taxon>Hydroidolina</taxon>
        <taxon>Anthoathecata</taxon>
        <taxon>Aplanulata</taxon>
        <taxon>Hydridae</taxon>
        <taxon>Hydra</taxon>
    </lineage>
</organism>